<keyword evidence="3" id="KW-1185">Reference proteome</keyword>
<evidence type="ECO:0008006" key="4">
    <source>
        <dbReference type="Google" id="ProtNLM"/>
    </source>
</evidence>
<reference evidence="2 3" key="1">
    <citation type="submission" date="2017-11" db="EMBL/GenBank/DDBJ databases">
        <title>Draft genome sequence of Rhizobiales bacterium SY3-13.</title>
        <authorList>
            <person name="Sun C."/>
        </authorList>
    </citation>
    <scope>NUCLEOTIDE SEQUENCE [LARGE SCALE GENOMIC DNA]</scope>
    <source>
        <strain evidence="2 3">SY3-13</strain>
    </source>
</reference>
<accession>A0A2M9G212</accession>
<gene>
    <name evidence="2" type="ORF">CVT23_08245</name>
</gene>
<dbReference type="Proteomes" id="UP000229498">
    <property type="component" value="Unassembled WGS sequence"/>
</dbReference>
<name>A0A2M9G212_9PROT</name>
<protein>
    <recommendedName>
        <fullName evidence="4">Cell division protein FtsL</fullName>
    </recommendedName>
</protein>
<evidence type="ECO:0000313" key="2">
    <source>
        <dbReference type="EMBL" id="PJK29761.1"/>
    </source>
</evidence>
<organism evidence="2 3">
    <name type="scientific">Minwuia thermotolerans</name>
    <dbReference type="NCBI Taxonomy" id="2056226"/>
    <lineage>
        <taxon>Bacteria</taxon>
        <taxon>Pseudomonadati</taxon>
        <taxon>Pseudomonadota</taxon>
        <taxon>Alphaproteobacteria</taxon>
        <taxon>Minwuiales</taxon>
        <taxon>Minwuiaceae</taxon>
        <taxon>Minwuia</taxon>
    </lineage>
</organism>
<dbReference type="EMBL" id="PHIG01000031">
    <property type="protein sequence ID" value="PJK29761.1"/>
    <property type="molecule type" value="Genomic_DNA"/>
</dbReference>
<sequence>MKGYIAIASVFAGLSVVGGVYEIERRHDAADSHAREIERRIENARREIHVLEAEWSYQTRPSRIEDLAARHLPLKPTAAERILADPAALQTVIDRMGGIVEARSTEALK</sequence>
<comment type="caution">
    <text evidence="2">The sequence shown here is derived from an EMBL/GenBank/DDBJ whole genome shotgun (WGS) entry which is preliminary data.</text>
</comment>
<feature type="coiled-coil region" evidence="1">
    <location>
        <begin position="27"/>
        <end position="54"/>
    </location>
</feature>
<dbReference type="RefSeq" id="WP_109793038.1">
    <property type="nucleotide sequence ID" value="NZ_PHIG01000031.1"/>
</dbReference>
<evidence type="ECO:0000313" key="3">
    <source>
        <dbReference type="Proteomes" id="UP000229498"/>
    </source>
</evidence>
<evidence type="ECO:0000256" key="1">
    <source>
        <dbReference type="SAM" id="Coils"/>
    </source>
</evidence>
<dbReference type="OrthoDB" id="7165680at2"/>
<dbReference type="AlphaFoldDB" id="A0A2M9G212"/>
<keyword evidence="1" id="KW-0175">Coiled coil</keyword>
<proteinExistence type="predicted"/>